<name>A0A8S9KMS8_BRACR</name>
<evidence type="ECO:0000256" key="1">
    <source>
        <dbReference type="SAM" id="MobiDB-lite"/>
    </source>
</evidence>
<organism evidence="2 3">
    <name type="scientific">Brassica cretica</name>
    <name type="common">Mustard</name>
    <dbReference type="NCBI Taxonomy" id="69181"/>
    <lineage>
        <taxon>Eukaryota</taxon>
        <taxon>Viridiplantae</taxon>
        <taxon>Streptophyta</taxon>
        <taxon>Embryophyta</taxon>
        <taxon>Tracheophyta</taxon>
        <taxon>Spermatophyta</taxon>
        <taxon>Magnoliopsida</taxon>
        <taxon>eudicotyledons</taxon>
        <taxon>Gunneridae</taxon>
        <taxon>Pentapetalae</taxon>
        <taxon>rosids</taxon>
        <taxon>malvids</taxon>
        <taxon>Brassicales</taxon>
        <taxon>Brassicaceae</taxon>
        <taxon>Brassiceae</taxon>
        <taxon>Brassica</taxon>
    </lineage>
</organism>
<proteinExistence type="predicted"/>
<sequence length="65" mass="7401">MTKGQPNQIEGTERKEPPKKDPRTPVLETGAGSNTGLKRRKKECRYLPGPISLISQYQHRSWSTH</sequence>
<evidence type="ECO:0000313" key="2">
    <source>
        <dbReference type="EMBL" id="KAF2596164.1"/>
    </source>
</evidence>
<evidence type="ECO:0000313" key="3">
    <source>
        <dbReference type="Proteomes" id="UP000712281"/>
    </source>
</evidence>
<comment type="caution">
    <text evidence="2">The sequence shown here is derived from an EMBL/GenBank/DDBJ whole genome shotgun (WGS) entry which is preliminary data.</text>
</comment>
<feature type="compositionally biased region" description="Polar residues" evidence="1">
    <location>
        <begin position="1"/>
        <end position="10"/>
    </location>
</feature>
<dbReference type="EMBL" id="QGKW02000717">
    <property type="protein sequence ID" value="KAF2596164.1"/>
    <property type="molecule type" value="Genomic_DNA"/>
</dbReference>
<gene>
    <name evidence="2" type="ORF">F2Q68_00010720</name>
</gene>
<dbReference type="AlphaFoldDB" id="A0A8S9KMS8"/>
<feature type="compositionally biased region" description="Basic and acidic residues" evidence="1">
    <location>
        <begin position="11"/>
        <end position="23"/>
    </location>
</feature>
<protein>
    <submittedName>
        <fullName evidence="2">Uncharacterized protein</fullName>
    </submittedName>
</protein>
<dbReference type="Proteomes" id="UP000712281">
    <property type="component" value="Unassembled WGS sequence"/>
</dbReference>
<reference evidence="2" key="1">
    <citation type="submission" date="2019-12" db="EMBL/GenBank/DDBJ databases">
        <title>Genome sequencing and annotation of Brassica cretica.</title>
        <authorList>
            <person name="Studholme D.J."/>
            <person name="Sarris P.F."/>
        </authorList>
    </citation>
    <scope>NUCLEOTIDE SEQUENCE</scope>
    <source>
        <strain evidence="2">PFS-001/15</strain>
        <tissue evidence="2">Leaf</tissue>
    </source>
</reference>
<feature type="region of interest" description="Disordered" evidence="1">
    <location>
        <begin position="1"/>
        <end position="43"/>
    </location>
</feature>
<accession>A0A8S9KMS8</accession>